<dbReference type="EMBL" id="FZNW01000009">
    <property type="protein sequence ID" value="SNR53972.1"/>
    <property type="molecule type" value="Genomic_DNA"/>
</dbReference>
<keyword evidence="3" id="KW-0732">Signal</keyword>
<feature type="region of interest" description="Disordered" evidence="1">
    <location>
        <begin position="251"/>
        <end position="275"/>
    </location>
</feature>
<organism evidence="4 5">
    <name type="scientific">Haloechinothrix alba</name>
    <dbReference type="NCBI Taxonomy" id="664784"/>
    <lineage>
        <taxon>Bacteria</taxon>
        <taxon>Bacillati</taxon>
        <taxon>Actinomycetota</taxon>
        <taxon>Actinomycetes</taxon>
        <taxon>Pseudonocardiales</taxon>
        <taxon>Pseudonocardiaceae</taxon>
        <taxon>Haloechinothrix</taxon>
    </lineage>
</organism>
<evidence type="ECO:0000313" key="5">
    <source>
        <dbReference type="Proteomes" id="UP000198348"/>
    </source>
</evidence>
<sequence>MTGPSRSTSARTAPCLVACLALTLAPHGPAAAEPRAEPLCVVDDERLHSLSGLAADGRHWYAVNDGGTRLEVYVLGRDCRVRDVITAGTDPFDVEDLARAPDGTLWLSDTGDNRRQRDTVALHELRPDGDATLYRLTYPDGPHDAEALVLDHEGVPHIVTKSVTGNAGVYRPGDVLSSPGPTPLEKVATVAIGSTDTQGGPVGTLGTLTVTGGATGADGTVVVLRTYTDAYLYAAPDRDVVAALQREPVRVPLPDEPQGEAVAVEPDGTMLSTSEGVGQPVRAVEGAAALAPQQRASERSSPPPSGREDPAEPGSGSDTAVEDESQNRSWGAVVSAVSATVAAMVLAVGVALVRRRHRSTRS</sequence>
<evidence type="ECO:0000256" key="3">
    <source>
        <dbReference type="SAM" id="SignalP"/>
    </source>
</evidence>
<gene>
    <name evidence="4" type="ORF">SAMN06265360_10972</name>
</gene>
<keyword evidence="2" id="KW-1133">Transmembrane helix</keyword>
<reference evidence="4 5" key="1">
    <citation type="submission" date="2017-06" db="EMBL/GenBank/DDBJ databases">
        <authorList>
            <person name="Kim H.J."/>
            <person name="Triplett B.A."/>
        </authorList>
    </citation>
    <scope>NUCLEOTIDE SEQUENCE [LARGE SCALE GENOMIC DNA]</scope>
    <source>
        <strain evidence="4 5">DSM 45207</strain>
    </source>
</reference>
<keyword evidence="5" id="KW-1185">Reference proteome</keyword>
<evidence type="ECO:0008006" key="6">
    <source>
        <dbReference type="Google" id="ProtNLM"/>
    </source>
</evidence>
<dbReference type="AlphaFoldDB" id="A0A238X5R3"/>
<accession>A0A238X5R3</accession>
<evidence type="ECO:0000256" key="1">
    <source>
        <dbReference type="SAM" id="MobiDB-lite"/>
    </source>
</evidence>
<proteinExistence type="predicted"/>
<feature type="region of interest" description="Disordered" evidence="1">
    <location>
        <begin position="287"/>
        <end position="329"/>
    </location>
</feature>
<name>A0A238X5R3_9PSEU</name>
<keyword evidence="2" id="KW-0472">Membrane</keyword>
<feature type="transmembrane region" description="Helical" evidence="2">
    <location>
        <begin position="330"/>
        <end position="353"/>
    </location>
</feature>
<dbReference type="RefSeq" id="WP_176439898.1">
    <property type="nucleotide sequence ID" value="NZ_FZNW01000009.1"/>
</dbReference>
<dbReference type="Proteomes" id="UP000198348">
    <property type="component" value="Unassembled WGS sequence"/>
</dbReference>
<evidence type="ECO:0000313" key="4">
    <source>
        <dbReference type="EMBL" id="SNR53972.1"/>
    </source>
</evidence>
<feature type="signal peptide" evidence="3">
    <location>
        <begin position="1"/>
        <end position="31"/>
    </location>
</feature>
<feature type="chain" id="PRO_5039207612" description="Esterase-like activity of phytase" evidence="3">
    <location>
        <begin position="32"/>
        <end position="362"/>
    </location>
</feature>
<evidence type="ECO:0000256" key="2">
    <source>
        <dbReference type="SAM" id="Phobius"/>
    </source>
</evidence>
<keyword evidence="2" id="KW-0812">Transmembrane</keyword>
<protein>
    <recommendedName>
        <fullName evidence="6">Esterase-like activity of phytase</fullName>
    </recommendedName>
</protein>
<dbReference type="SUPFAM" id="SSF101898">
    <property type="entry name" value="NHL repeat"/>
    <property type="match status" value="1"/>
</dbReference>